<protein>
    <submittedName>
        <fullName evidence="3">N-hydroxyarylamine O-acetyltransferase</fullName>
        <ecNumber evidence="3">2.3.1.118</ecNumber>
    </submittedName>
</protein>
<sequence length="271" mass="30028">MDLDAYFARIAYDGPREPDLRTLAALHRAHLRAIPYENLDVQFRRPVSLDPAAAFDKIVHGKRGGWCYEMNGLFGAVLAELGFKVTRCAGAVMRETMGAKAHANHLVLRVDVEEGVFLADVGFGDGAIDPIFLVTGPFSSHGFAFSLSRPEENWWRLHNHKTGGAASFDFQLVAADEAALAERCLWLQSAADSPFVQNAVLQHHFAEGIWQMRGRVLRKLTPAGDTDYLVESAAEYVGALRDVFGLNLPEAADLWPKICARHEEVLKEREA</sequence>
<dbReference type="InterPro" id="IPR001447">
    <property type="entry name" value="Arylamine_N-AcTrfase"/>
</dbReference>
<dbReference type="PRINTS" id="PR01543">
    <property type="entry name" value="ANATRNSFRASE"/>
</dbReference>
<dbReference type="Gene3D" id="3.30.2140.10">
    <property type="entry name" value="Arylamine N-acetyltransferase"/>
    <property type="match status" value="1"/>
</dbReference>
<dbReference type="RefSeq" id="WP_167084147.1">
    <property type="nucleotide sequence ID" value="NZ_BAAADC010000001.1"/>
</dbReference>
<dbReference type="Pfam" id="PF00797">
    <property type="entry name" value="Acetyltransf_2"/>
    <property type="match status" value="1"/>
</dbReference>
<dbReference type="InterPro" id="IPR038765">
    <property type="entry name" value="Papain-like_cys_pep_sf"/>
</dbReference>
<evidence type="ECO:0000313" key="4">
    <source>
        <dbReference type="Proteomes" id="UP000570514"/>
    </source>
</evidence>
<evidence type="ECO:0000256" key="2">
    <source>
        <dbReference type="RuleBase" id="RU003452"/>
    </source>
</evidence>
<dbReference type="Gene3D" id="2.40.128.150">
    <property type="entry name" value="Cysteine proteinases"/>
    <property type="match status" value="1"/>
</dbReference>
<keyword evidence="3" id="KW-0808">Transferase</keyword>
<evidence type="ECO:0000313" key="3">
    <source>
        <dbReference type="EMBL" id="NIK89986.1"/>
    </source>
</evidence>
<reference evidence="3 4" key="1">
    <citation type="submission" date="2020-03" db="EMBL/GenBank/DDBJ databases">
        <title>Genomic Encyclopedia of Type Strains, Phase IV (KMG-IV): sequencing the most valuable type-strain genomes for metagenomic binning, comparative biology and taxonomic classification.</title>
        <authorList>
            <person name="Goeker M."/>
        </authorList>
    </citation>
    <scope>NUCLEOTIDE SEQUENCE [LARGE SCALE GENOMIC DNA]</scope>
    <source>
        <strain evidence="3 4">DSM 19867</strain>
    </source>
</reference>
<dbReference type="Proteomes" id="UP000570514">
    <property type="component" value="Unassembled WGS sequence"/>
</dbReference>
<dbReference type="PANTHER" id="PTHR11786">
    <property type="entry name" value="N-HYDROXYARYLAMINE O-ACETYLTRANSFERASE"/>
    <property type="match status" value="1"/>
</dbReference>
<gene>
    <name evidence="3" type="ORF">FHS83_003304</name>
</gene>
<dbReference type="GO" id="GO:0046990">
    <property type="term" value="F:N-hydroxyarylamine O-acetyltransferase activity"/>
    <property type="evidence" value="ECO:0007669"/>
    <property type="project" value="UniProtKB-EC"/>
</dbReference>
<evidence type="ECO:0000256" key="1">
    <source>
        <dbReference type="ARBA" id="ARBA00006547"/>
    </source>
</evidence>
<dbReference type="AlphaFoldDB" id="A0A846N2M6"/>
<dbReference type="EMBL" id="JAASRM010000001">
    <property type="protein sequence ID" value="NIK89986.1"/>
    <property type="molecule type" value="Genomic_DNA"/>
</dbReference>
<dbReference type="EC" id="2.3.1.118" evidence="3"/>
<comment type="caution">
    <text evidence="3">The sequence shown here is derived from an EMBL/GenBank/DDBJ whole genome shotgun (WGS) entry which is preliminary data.</text>
</comment>
<keyword evidence="4" id="KW-1185">Reference proteome</keyword>
<dbReference type="PANTHER" id="PTHR11786:SF0">
    <property type="entry name" value="ARYLAMINE N-ACETYLTRANSFERASE 4-RELATED"/>
    <property type="match status" value="1"/>
</dbReference>
<name>A0A846N2M6_9PROT</name>
<comment type="similarity">
    <text evidence="1 2">Belongs to the arylamine N-acetyltransferase family.</text>
</comment>
<organism evidence="3 4">
    <name type="scientific">Rhizomicrobium palustre</name>
    <dbReference type="NCBI Taxonomy" id="189966"/>
    <lineage>
        <taxon>Bacteria</taxon>
        <taxon>Pseudomonadati</taxon>
        <taxon>Pseudomonadota</taxon>
        <taxon>Alphaproteobacteria</taxon>
        <taxon>Micropepsales</taxon>
        <taxon>Micropepsaceae</taxon>
        <taxon>Rhizomicrobium</taxon>
    </lineage>
</organism>
<keyword evidence="3" id="KW-0012">Acyltransferase</keyword>
<proteinExistence type="inferred from homology"/>
<dbReference type="SUPFAM" id="SSF54001">
    <property type="entry name" value="Cysteine proteinases"/>
    <property type="match status" value="1"/>
</dbReference>
<accession>A0A846N2M6</accession>